<evidence type="ECO:0000313" key="4">
    <source>
        <dbReference type="EMBL" id="OTG20088.1"/>
    </source>
</evidence>
<proteinExistence type="predicted"/>
<dbReference type="OrthoDB" id="1859199at2759"/>
<name>A0A251U9S4_HELAN</name>
<dbReference type="FunFam" id="1.25.40.10:FF:000090">
    <property type="entry name" value="Pentatricopeptide repeat-containing protein, chloroplastic"/>
    <property type="match status" value="1"/>
</dbReference>
<dbReference type="PROSITE" id="PS51375">
    <property type="entry name" value="PPR"/>
    <property type="match status" value="2"/>
</dbReference>
<dbReference type="InterPro" id="IPR011990">
    <property type="entry name" value="TPR-like_helical_dom_sf"/>
</dbReference>
<reference evidence="3 5" key="1">
    <citation type="journal article" date="2017" name="Nature">
        <title>The sunflower genome provides insights into oil metabolism, flowering and Asterid evolution.</title>
        <authorList>
            <person name="Badouin H."/>
            <person name="Gouzy J."/>
            <person name="Grassa C.J."/>
            <person name="Murat F."/>
            <person name="Staton S.E."/>
            <person name="Cottret L."/>
            <person name="Lelandais-Briere C."/>
            <person name="Owens G.L."/>
            <person name="Carrere S."/>
            <person name="Mayjonade B."/>
            <person name="Legrand L."/>
            <person name="Gill N."/>
            <person name="Kane N.C."/>
            <person name="Bowers J.E."/>
            <person name="Hubner S."/>
            <person name="Bellec A."/>
            <person name="Berard A."/>
            <person name="Berges H."/>
            <person name="Blanchet N."/>
            <person name="Boniface M.C."/>
            <person name="Brunel D."/>
            <person name="Catrice O."/>
            <person name="Chaidir N."/>
            <person name="Claudel C."/>
            <person name="Donnadieu C."/>
            <person name="Faraut T."/>
            <person name="Fievet G."/>
            <person name="Helmstetter N."/>
            <person name="King M."/>
            <person name="Knapp S.J."/>
            <person name="Lai Z."/>
            <person name="Le Paslier M.C."/>
            <person name="Lippi Y."/>
            <person name="Lorenzon L."/>
            <person name="Mandel J.R."/>
            <person name="Marage G."/>
            <person name="Marchand G."/>
            <person name="Marquand E."/>
            <person name="Bret-Mestries E."/>
            <person name="Morien E."/>
            <person name="Nambeesan S."/>
            <person name="Nguyen T."/>
            <person name="Pegot-Espagnet P."/>
            <person name="Pouilly N."/>
            <person name="Raftis F."/>
            <person name="Sallet E."/>
            <person name="Schiex T."/>
            <person name="Thomas J."/>
            <person name="Vandecasteele C."/>
            <person name="Vares D."/>
            <person name="Vear F."/>
            <person name="Vautrin S."/>
            <person name="Crespi M."/>
            <person name="Mangin B."/>
            <person name="Burke J.M."/>
            <person name="Salse J."/>
            <person name="Munos S."/>
            <person name="Vincourt P."/>
            <person name="Rieseberg L.H."/>
            <person name="Langlade N.B."/>
        </authorList>
    </citation>
    <scope>NUCLEOTIDE SEQUENCE [LARGE SCALE GENOMIC DNA]</scope>
    <source>
        <strain evidence="5">cv. SF193</strain>
        <tissue evidence="3">Leaves</tissue>
    </source>
</reference>
<dbReference type="STRING" id="4232.A0A251U9S4"/>
<evidence type="ECO:0000313" key="5">
    <source>
        <dbReference type="Proteomes" id="UP000215914"/>
    </source>
</evidence>
<dbReference type="InParanoid" id="A0A251U9S4"/>
<keyword evidence="1" id="KW-0677">Repeat</keyword>
<evidence type="ECO:0000256" key="2">
    <source>
        <dbReference type="PROSITE-ProRule" id="PRU00708"/>
    </source>
</evidence>
<dbReference type="NCBIfam" id="TIGR00756">
    <property type="entry name" value="PPR"/>
    <property type="match status" value="4"/>
</dbReference>
<organism evidence="4 5">
    <name type="scientific">Helianthus annuus</name>
    <name type="common">Common sunflower</name>
    <dbReference type="NCBI Taxonomy" id="4232"/>
    <lineage>
        <taxon>Eukaryota</taxon>
        <taxon>Viridiplantae</taxon>
        <taxon>Streptophyta</taxon>
        <taxon>Embryophyta</taxon>
        <taxon>Tracheophyta</taxon>
        <taxon>Spermatophyta</taxon>
        <taxon>Magnoliopsida</taxon>
        <taxon>eudicotyledons</taxon>
        <taxon>Gunneridae</taxon>
        <taxon>Pentapetalae</taxon>
        <taxon>asterids</taxon>
        <taxon>campanulids</taxon>
        <taxon>Asterales</taxon>
        <taxon>Asteraceae</taxon>
        <taxon>Asteroideae</taxon>
        <taxon>Heliantheae alliance</taxon>
        <taxon>Heliantheae</taxon>
        <taxon>Helianthus</taxon>
    </lineage>
</organism>
<dbReference type="Proteomes" id="UP000215914">
    <property type="component" value="Chromosome 7"/>
</dbReference>
<dbReference type="PANTHER" id="PTHR24015:SF1753">
    <property type="entry name" value="PPR CONTAINING PLANT-LIKE PROTEIN"/>
    <property type="match status" value="1"/>
</dbReference>
<dbReference type="EMBL" id="CM007896">
    <property type="protein sequence ID" value="OTG20088.1"/>
    <property type="molecule type" value="Genomic_DNA"/>
</dbReference>
<accession>A0A251U9S4</accession>
<dbReference type="AlphaFoldDB" id="A0A251U9S4"/>
<dbReference type="GO" id="GO:0003723">
    <property type="term" value="F:RNA binding"/>
    <property type="evidence" value="ECO:0000318"/>
    <property type="project" value="GO_Central"/>
</dbReference>
<evidence type="ECO:0000256" key="1">
    <source>
        <dbReference type="ARBA" id="ARBA00022737"/>
    </source>
</evidence>
<reference evidence="3" key="3">
    <citation type="submission" date="2020-06" db="EMBL/GenBank/DDBJ databases">
        <title>Helianthus annuus Genome sequencing and assembly Release 2.</title>
        <authorList>
            <person name="Gouzy J."/>
            <person name="Langlade N."/>
            <person name="Munos S."/>
        </authorList>
    </citation>
    <scope>NUCLEOTIDE SEQUENCE</scope>
    <source>
        <tissue evidence="3">Leaves</tissue>
    </source>
</reference>
<evidence type="ECO:0000313" key="3">
    <source>
        <dbReference type="EMBL" id="KAF5798300.1"/>
    </source>
</evidence>
<feature type="repeat" description="PPR" evidence="2">
    <location>
        <begin position="152"/>
        <end position="186"/>
    </location>
</feature>
<dbReference type="Pfam" id="PF13041">
    <property type="entry name" value="PPR_2"/>
    <property type="match status" value="1"/>
</dbReference>
<sequence>MHKLSVYQTYTMLYTNLSLSYVTTHIHNFHFVKTGLFIFSLSRGFSFTAHKVFDKSPQRHTTIITDKGYEALASFVKGNVLGKKPTKYELCTALNYCAKTRNSRLGSQIHAKVVHTGFDQNLYINSALVNVYAKCGSMGEAMKVFDGMELHDEVSWTSMICGLSQNGQGGEALCLFKEMLTTPVRPNCFTYVSVVSACTEQESVFKCGELVHAHVVMRGHESNSFVISVLIDYYAKCGRMDKAVMLFGSCAYNDDVVLNTMISAYSHNRQGEDALRLFAKVHNANAGLSEHTLTSILDACGALTVLRQGKQVHALVTKMGSDRNTFVVGALINMYSKCGNIDEACHVFYQTGYKNNVLWTSLITAYAQSGRGLDALKIFDHLLTEKRFDPDHVCFTVVLTACNHSGLLDKGISYFKKMTSDYNLVPEVDQYACLIDLYARKGDLESAKRVMEEMPFYANAVMWSSFLSSCKEYGNVELGREAAYKLFELEPRSPVPYLVLADIYASAGLWNEVQNIRKLMNENGLRKCLAGWSWVEVDRTE</sequence>
<dbReference type="PANTHER" id="PTHR24015">
    <property type="entry name" value="OS07G0578800 PROTEIN-RELATED"/>
    <property type="match status" value="1"/>
</dbReference>
<dbReference type="Pfam" id="PF01535">
    <property type="entry name" value="PPR"/>
    <property type="match status" value="7"/>
</dbReference>
<dbReference type="SUPFAM" id="SSF48452">
    <property type="entry name" value="TPR-like"/>
    <property type="match status" value="1"/>
</dbReference>
<dbReference type="InterPro" id="IPR046960">
    <property type="entry name" value="PPR_At4g14850-like_plant"/>
</dbReference>
<dbReference type="InterPro" id="IPR002885">
    <property type="entry name" value="PPR_rpt"/>
</dbReference>
<dbReference type="Gene3D" id="1.25.40.10">
    <property type="entry name" value="Tetratricopeptide repeat domain"/>
    <property type="match status" value="3"/>
</dbReference>
<feature type="repeat" description="PPR" evidence="2">
    <location>
        <begin position="355"/>
        <end position="390"/>
    </location>
</feature>
<protein>
    <submittedName>
        <fullName evidence="4">Putative tetratricopeptide-like helical domain-containing protein</fullName>
    </submittedName>
    <submittedName>
        <fullName evidence="3">Tetratricopeptide-like helical domain superfamily</fullName>
    </submittedName>
</protein>
<dbReference type="EMBL" id="MNCJ02000322">
    <property type="protein sequence ID" value="KAF5798300.1"/>
    <property type="molecule type" value="Genomic_DNA"/>
</dbReference>
<keyword evidence="5" id="KW-1185">Reference proteome</keyword>
<dbReference type="FunFam" id="1.25.40.10:FF:000344">
    <property type="entry name" value="Pentatricopeptide repeat-containing protein"/>
    <property type="match status" value="1"/>
</dbReference>
<dbReference type="Pfam" id="PF20431">
    <property type="entry name" value="E_motif"/>
    <property type="match status" value="1"/>
</dbReference>
<dbReference type="Gramene" id="mRNA:HanXRQr2_Chr07g0291251">
    <property type="protein sequence ID" value="CDS:HanXRQr2_Chr07g0291251.1"/>
    <property type="gene ID" value="HanXRQr2_Chr07g0291251"/>
</dbReference>
<gene>
    <name evidence="4" type="ORF">HannXRQ_Chr07g0189151</name>
    <name evidence="3" type="ORF">HanXRQr2_Chr07g0291251</name>
</gene>
<dbReference type="InterPro" id="IPR046848">
    <property type="entry name" value="E_motif"/>
</dbReference>
<reference evidence="4" key="2">
    <citation type="submission" date="2017-02" db="EMBL/GenBank/DDBJ databases">
        <title>Sunflower complete genome.</title>
        <authorList>
            <person name="Langlade N."/>
            <person name="Munos S."/>
        </authorList>
    </citation>
    <scope>NUCLEOTIDE SEQUENCE [LARGE SCALE GENOMIC DNA]</scope>
    <source>
        <tissue evidence="4">Leaves</tissue>
    </source>
</reference>
<dbReference type="OMA" id="LIPDHIC"/>
<dbReference type="GO" id="GO:0009451">
    <property type="term" value="P:RNA modification"/>
    <property type="evidence" value="ECO:0000318"/>
    <property type="project" value="GO_Central"/>
</dbReference>